<proteinExistence type="predicted"/>
<evidence type="ECO:0000313" key="6">
    <source>
        <dbReference type="EMBL" id="GAX10373.1"/>
    </source>
</evidence>
<dbReference type="PROSITE" id="PS50280">
    <property type="entry name" value="SET"/>
    <property type="match status" value="1"/>
</dbReference>
<dbReference type="OrthoDB" id="441812at2759"/>
<dbReference type="GO" id="GO:0032259">
    <property type="term" value="P:methylation"/>
    <property type="evidence" value="ECO:0007669"/>
    <property type="project" value="UniProtKB-KW"/>
</dbReference>
<evidence type="ECO:0000259" key="5">
    <source>
        <dbReference type="PROSITE" id="PS50280"/>
    </source>
</evidence>
<keyword evidence="1 6" id="KW-0489">Methyltransferase</keyword>
<protein>
    <submittedName>
        <fullName evidence="6">[ribulose-bisphosphate carboxylase]/[fructose-bisphosphate aldolase]-lysine N-methyltransferase</fullName>
        <ecNumber evidence="6">2.1.1.127</ecNumber>
        <ecNumber evidence="6">2.1.1.259</ecNumber>
    </submittedName>
</protein>
<evidence type="ECO:0000256" key="2">
    <source>
        <dbReference type="ARBA" id="ARBA00022679"/>
    </source>
</evidence>
<dbReference type="Gene3D" id="3.90.1420.10">
    <property type="entry name" value="Rubisco LSMT, substrate-binding domain"/>
    <property type="match status" value="1"/>
</dbReference>
<dbReference type="SUPFAM" id="SSF81822">
    <property type="entry name" value="RuBisCo LSMT C-terminal, substrate-binding domain"/>
    <property type="match status" value="1"/>
</dbReference>
<name>A0A1Z5J8P5_FISSO</name>
<sequence>MQTSQKRLGNKVKIASVATHRLGLIATEHIAKGQVILSLPCDNDETFPVLTVTAAKQVFRDILPDSFDSWTGDAGLLAMLLLHHVAHDANTPSPLRTAWLQALPTIGEMAHHPYFWSEADQEILQMSSTNKIYQRLDDMEEDFAWWKKQVLDVDRQRFPETVNDQPCFSWTGFQWAMTMIQSRSFFLDGALRCIPLLDMCNHDDAAEEIQTASAGGFFGSGGNKNAQLIADHNYEVGQEVFCSYGPKSAADYLLEHGFCPEQCWKTAVSELTFEIDPNDRFRDDKLDILEFETYDQAPMDPVQTFDVVSSTSTGTTQTDGSPDPAMMQFLRLCKLGSTDAFLLESIFRKDIWGFMALPVSEQNELAVVNAIAETCQRALDEFNECADDRGPEVCKKLRQAESRALSKTIAFVQREKEALDLKEYYQERRLKDLGLDSEWSPEDDDMVGDDLSFGQTRAPGGADYDW</sequence>
<dbReference type="InterPro" id="IPR046341">
    <property type="entry name" value="SET_dom_sf"/>
</dbReference>
<dbReference type="GO" id="GO:0030785">
    <property type="term" value="F:[ribulose-bisphosphate carboxylase]-lysine N-methyltransferase activity"/>
    <property type="evidence" value="ECO:0007669"/>
    <property type="project" value="UniProtKB-EC"/>
</dbReference>
<organism evidence="6 7">
    <name type="scientific">Fistulifera solaris</name>
    <name type="common">Oleaginous diatom</name>
    <dbReference type="NCBI Taxonomy" id="1519565"/>
    <lineage>
        <taxon>Eukaryota</taxon>
        <taxon>Sar</taxon>
        <taxon>Stramenopiles</taxon>
        <taxon>Ochrophyta</taxon>
        <taxon>Bacillariophyta</taxon>
        <taxon>Bacillariophyceae</taxon>
        <taxon>Bacillariophycidae</taxon>
        <taxon>Naviculales</taxon>
        <taxon>Naviculaceae</taxon>
        <taxon>Fistulifera</taxon>
    </lineage>
</organism>
<dbReference type="InterPro" id="IPR015353">
    <property type="entry name" value="Rubisco_LSMT_subst-bd"/>
</dbReference>
<dbReference type="InterPro" id="IPR036464">
    <property type="entry name" value="Rubisco_LSMT_subst-bd_sf"/>
</dbReference>
<evidence type="ECO:0000256" key="3">
    <source>
        <dbReference type="ARBA" id="ARBA00022691"/>
    </source>
</evidence>
<dbReference type="PANTHER" id="PTHR13271">
    <property type="entry name" value="UNCHARACTERIZED PUTATIVE METHYLTRANSFERASE"/>
    <property type="match status" value="1"/>
</dbReference>
<dbReference type="EC" id="2.1.1.259" evidence="6"/>
<keyword evidence="2 6" id="KW-0808">Transferase</keyword>
<evidence type="ECO:0000256" key="1">
    <source>
        <dbReference type="ARBA" id="ARBA00022603"/>
    </source>
</evidence>
<reference evidence="6 7" key="1">
    <citation type="journal article" date="2015" name="Plant Cell">
        <title>Oil accumulation by the oleaginous diatom Fistulifera solaris as revealed by the genome and transcriptome.</title>
        <authorList>
            <person name="Tanaka T."/>
            <person name="Maeda Y."/>
            <person name="Veluchamy A."/>
            <person name="Tanaka M."/>
            <person name="Abida H."/>
            <person name="Marechal E."/>
            <person name="Bowler C."/>
            <person name="Muto M."/>
            <person name="Sunaga Y."/>
            <person name="Tanaka M."/>
            <person name="Yoshino T."/>
            <person name="Taniguchi T."/>
            <person name="Fukuda Y."/>
            <person name="Nemoto M."/>
            <person name="Matsumoto M."/>
            <person name="Wong P.S."/>
            <person name="Aburatani S."/>
            <person name="Fujibuchi W."/>
        </authorList>
    </citation>
    <scope>NUCLEOTIDE SEQUENCE [LARGE SCALE GENOMIC DNA]</scope>
    <source>
        <strain evidence="6 7">JPCC DA0580</strain>
    </source>
</reference>
<dbReference type="Gene3D" id="3.90.1410.10">
    <property type="entry name" value="set domain protein methyltransferase, domain 1"/>
    <property type="match status" value="1"/>
</dbReference>
<dbReference type="InParanoid" id="A0A1Z5J8P5"/>
<dbReference type="PANTHER" id="PTHR13271:SF123">
    <property type="entry name" value="RIBULOSE-1,5-BISPHOSPHATE CARBOXYLASE_OXYGENASE SMALL SUBUNIT N-METHYLTRANSFERASE I-RELATED"/>
    <property type="match status" value="1"/>
</dbReference>
<evidence type="ECO:0000256" key="4">
    <source>
        <dbReference type="SAM" id="MobiDB-lite"/>
    </source>
</evidence>
<accession>A0A1Z5J8P5</accession>
<dbReference type="AlphaFoldDB" id="A0A1Z5J8P5"/>
<dbReference type="Pfam" id="PF00856">
    <property type="entry name" value="SET"/>
    <property type="match status" value="1"/>
</dbReference>
<dbReference type="EC" id="2.1.1.127" evidence="6"/>
<keyword evidence="3" id="KW-0949">S-adenosyl-L-methionine</keyword>
<evidence type="ECO:0000313" key="7">
    <source>
        <dbReference type="Proteomes" id="UP000198406"/>
    </source>
</evidence>
<dbReference type="SUPFAM" id="SSF82199">
    <property type="entry name" value="SET domain"/>
    <property type="match status" value="1"/>
</dbReference>
<keyword evidence="7" id="KW-1185">Reference proteome</keyword>
<dbReference type="Pfam" id="PF09273">
    <property type="entry name" value="Rubis-subs-bind"/>
    <property type="match status" value="1"/>
</dbReference>
<gene>
    <name evidence="6" type="ORF">FisN_3Lh588</name>
</gene>
<dbReference type="GO" id="GO:0016279">
    <property type="term" value="F:protein-lysine N-methyltransferase activity"/>
    <property type="evidence" value="ECO:0007669"/>
    <property type="project" value="TreeGrafter"/>
</dbReference>
<dbReference type="InterPro" id="IPR001214">
    <property type="entry name" value="SET_dom"/>
</dbReference>
<feature type="compositionally biased region" description="Acidic residues" evidence="4">
    <location>
        <begin position="439"/>
        <end position="448"/>
    </location>
</feature>
<dbReference type="InterPro" id="IPR050600">
    <property type="entry name" value="SETD3_SETD6_MTase"/>
</dbReference>
<dbReference type="EMBL" id="BDSP01000016">
    <property type="protein sequence ID" value="GAX10373.1"/>
    <property type="molecule type" value="Genomic_DNA"/>
</dbReference>
<feature type="domain" description="SET" evidence="5">
    <location>
        <begin position="10"/>
        <end position="245"/>
    </location>
</feature>
<feature type="region of interest" description="Disordered" evidence="4">
    <location>
        <begin position="436"/>
        <end position="466"/>
    </location>
</feature>
<comment type="caution">
    <text evidence="6">The sequence shown here is derived from an EMBL/GenBank/DDBJ whole genome shotgun (WGS) entry which is preliminary data.</text>
</comment>
<dbReference type="Proteomes" id="UP000198406">
    <property type="component" value="Unassembled WGS sequence"/>
</dbReference>